<sequence>MATSPGKSFEEMRRDILARIKRREKEGKYSKDELDEMKREDFKVMEAISKQQEAEAREKRVASMGVVVAAQWEESARRREKERRESSRVAFEEYERRKRERQERERREREREREEKEQEEREREKLHHQMEEERARRREASRRSRTISAGRSEPQGHREEQTARMTSKRSVPQTAGPLTTRKLKMPSPRRRDSATYNSAAGSDSPSMNFASLALRSPATEQSATIEQASLAHQPSPYPVAMDVDLPITETTQAEPSQIDPAYPYIIPEWYNKINTRSSNSMTTFKNSKQYELRSPLNYLKNLIKYCEEDLQNPPANSSKLDTNLDNLRDSIHKAEFFEVSPFLLRITHMLDNGLHRIFAPTLPITFPLDLRADAYLLFTRWSERFFENKLLRGTIPGKKKVGEDVDRGNNGITLDPAWPKKSAIISVPVTSS</sequence>
<keyword evidence="3" id="KW-1185">Reference proteome</keyword>
<accession>A0A6A6VNT4</accession>
<organism evidence="2 3">
    <name type="scientific">Sporormia fimetaria CBS 119925</name>
    <dbReference type="NCBI Taxonomy" id="1340428"/>
    <lineage>
        <taxon>Eukaryota</taxon>
        <taxon>Fungi</taxon>
        <taxon>Dikarya</taxon>
        <taxon>Ascomycota</taxon>
        <taxon>Pezizomycotina</taxon>
        <taxon>Dothideomycetes</taxon>
        <taxon>Pleosporomycetidae</taxon>
        <taxon>Pleosporales</taxon>
        <taxon>Sporormiaceae</taxon>
        <taxon>Sporormia</taxon>
    </lineage>
</organism>
<protein>
    <submittedName>
        <fullName evidence="2">Uncharacterized protein</fullName>
    </submittedName>
</protein>
<dbReference type="OrthoDB" id="2270193at2759"/>
<name>A0A6A6VNT4_9PLEO</name>
<evidence type="ECO:0000256" key="1">
    <source>
        <dbReference type="SAM" id="MobiDB-lite"/>
    </source>
</evidence>
<reference evidence="2" key="1">
    <citation type="journal article" date="2020" name="Stud. Mycol.">
        <title>101 Dothideomycetes genomes: a test case for predicting lifestyles and emergence of pathogens.</title>
        <authorList>
            <person name="Haridas S."/>
            <person name="Albert R."/>
            <person name="Binder M."/>
            <person name="Bloem J."/>
            <person name="Labutti K."/>
            <person name="Salamov A."/>
            <person name="Andreopoulos B."/>
            <person name="Baker S."/>
            <person name="Barry K."/>
            <person name="Bills G."/>
            <person name="Bluhm B."/>
            <person name="Cannon C."/>
            <person name="Castanera R."/>
            <person name="Culley D."/>
            <person name="Daum C."/>
            <person name="Ezra D."/>
            <person name="Gonzalez J."/>
            <person name="Henrissat B."/>
            <person name="Kuo A."/>
            <person name="Liang C."/>
            <person name="Lipzen A."/>
            <person name="Lutzoni F."/>
            <person name="Magnuson J."/>
            <person name="Mondo S."/>
            <person name="Nolan M."/>
            <person name="Ohm R."/>
            <person name="Pangilinan J."/>
            <person name="Park H.-J."/>
            <person name="Ramirez L."/>
            <person name="Alfaro M."/>
            <person name="Sun H."/>
            <person name="Tritt A."/>
            <person name="Yoshinaga Y."/>
            <person name="Zwiers L.-H."/>
            <person name="Turgeon B."/>
            <person name="Goodwin S."/>
            <person name="Spatafora J."/>
            <person name="Crous P."/>
            <person name="Grigoriev I."/>
        </authorList>
    </citation>
    <scope>NUCLEOTIDE SEQUENCE</scope>
    <source>
        <strain evidence="2">CBS 119925</strain>
    </source>
</reference>
<feature type="compositionally biased region" description="Basic and acidic residues" evidence="1">
    <location>
        <begin position="74"/>
        <end position="142"/>
    </location>
</feature>
<dbReference type="AlphaFoldDB" id="A0A6A6VNT4"/>
<feature type="compositionally biased region" description="Polar residues" evidence="1">
    <location>
        <begin position="163"/>
        <end position="177"/>
    </location>
</feature>
<proteinExistence type="predicted"/>
<evidence type="ECO:0000313" key="3">
    <source>
        <dbReference type="Proteomes" id="UP000799440"/>
    </source>
</evidence>
<dbReference type="Proteomes" id="UP000799440">
    <property type="component" value="Unassembled WGS sequence"/>
</dbReference>
<gene>
    <name evidence="2" type="ORF">M011DRAFT_473880</name>
</gene>
<feature type="compositionally biased region" description="Polar residues" evidence="1">
    <location>
        <begin position="194"/>
        <end position="208"/>
    </location>
</feature>
<dbReference type="EMBL" id="MU006562">
    <property type="protein sequence ID" value="KAF2751394.1"/>
    <property type="molecule type" value="Genomic_DNA"/>
</dbReference>
<evidence type="ECO:0000313" key="2">
    <source>
        <dbReference type="EMBL" id="KAF2751394.1"/>
    </source>
</evidence>
<feature type="region of interest" description="Disordered" evidence="1">
    <location>
        <begin position="69"/>
        <end position="208"/>
    </location>
</feature>